<organism evidence="11 12">
    <name type="scientific">Oncorhynchus mykiss</name>
    <name type="common">Rainbow trout</name>
    <name type="synonym">Salmo gairdneri</name>
    <dbReference type="NCBI Taxonomy" id="8022"/>
    <lineage>
        <taxon>Eukaryota</taxon>
        <taxon>Metazoa</taxon>
        <taxon>Chordata</taxon>
        <taxon>Craniata</taxon>
        <taxon>Vertebrata</taxon>
        <taxon>Euteleostomi</taxon>
        <taxon>Actinopterygii</taxon>
        <taxon>Neopterygii</taxon>
        <taxon>Teleostei</taxon>
        <taxon>Protacanthopterygii</taxon>
        <taxon>Salmoniformes</taxon>
        <taxon>Salmonidae</taxon>
        <taxon>Salmoninae</taxon>
        <taxon>Oncorhynchus</taxon>
    </lineage>
</organism>
<feature type="compositionally biased region" description="Low complexity" evidence="8">
    <location>
        <begin position="468"/>
        <end position="486"/>
    </location>
</feature>
<evidence type="ECO:0000259" key="9">
    <source>
        <dbReference type="PROSITE" id="PS50106"/>
    </source>
</evidence>
<evidence type="ECO:0000313" key="12">
    <source>
        <dbReference type="Proteomes" id="UP000694395"/>
    </source>
</evidence>
<keyword evidence="5" id="KW-0597">Phosphoprotein</keyword>
<dbReference type="SUPFAM" id="SSF50156">
    <property type="entry name" value="PDZ domain-like"/>
    <property type="match status" value="1"/>
</dbReference>
<feature type="compositionally biased region" description="Basic and acidic residues" evidence="8">
    <location>
        <begin position="1411"/>
        <end position="1420"/>
    </location>
</feature>
<keyword evidence="7" id="KW-0206">Cytoskeleton</keyword>
<reference evidence="11" key="1">
    <citation type="submission" date="2020-07" db="EMBL/GenBank/DDBJ databases">
        <title>A long reads based de novo assembly of the rainbow trout Arlee double haploid line genome.</title>
        <authorList>
            <person name="Gao G."/>
            <person name="Palti Y."/>
        </authorList>
    </citation>
    <scope>NUCLEOTIDE SEQUENCE [LARGE SCALE GENOMIC DNA]</scope>
</reference>
<evidence type="ECO:0000256" key="6">
    <source>
        <dbReference type="ARBA" id="ARBA00023203"/>
    </source>
</evidence>
<feature type="compositionally biased region" description="Basic and acidic residues" evidence="8">
    <location>
        <begin position="745"/>
        <end position="757"/>
    </location>
</feature>
<dbReference type="InterPro" id="IPR001478">
    <property type="entry name" value="PDZ"/>
</dbReference>
<feature type="compositionally biased region" description="Pro residues" evidence="8">
    <location>
        <begin position="1346"/>
        <end position="1355"/>
    </location>
</feature>
<dbReference type="Pfam" id="PF08687">
    <property type="entry name" value="ASD2"/>
    <property type="match status" value="1"/>
</dbReference>
<dbReference type="Pfam" id="PF00595">
    <property type="entry name" value="PDZ"/>
    <property type="match status" value="1"/>
</dbReference>
<feature type="compositionally biased region" description="Basic and acidic residues" evidence="8">
    <location>
        <begin position="946"/>
        <end position="955"/>
    </location>
</feature>
<dbReference type="PROSITE" id="PS51307">
    <property type="entry name" value="ASD2"/>
    <property type="match status" value="1"/>
</dbReference>
<feature type="compositionally biased region" description="Pro residues" evidence="8">
    <location>
        <begin position="1388"/>
        <end position="1401"/>
    </location>
</feature>
<feature type="region of interest" description="Disordered" evidence="8">
    <location>
        <begin position="468"/>
        <end position="501"/>
    </location>
</feature>
<proteinExistence type="inferred from homology"/>
<dbReference type="PANTHER" id="PTHR15012">
    <property type="entry name" value="APICAL PROTEIN/SHROOM-RELATED"/>
    <property type="match status" value="1"/>
</dbReference>
<feature type="domain" description="PDZ" evidence="9">
    <location>
        <begin position="12"/>
        <end position="94"/>
    </location>
</feature>
<evidence type="ECO:0000256" key="1">
    <source>
        <dbReference type="ARBA" id="ARBA00004245"/>
    </source>
</evidence>
<dbReference type="FunFam" id="2.30.42.10:FF:000100">
    <property type="entry name" value="Shroom family member 2"/>
    <property type="match status" value="1"/>
</dbReference>
<feature type="region of interest" description="Disordered" evidence="8">
    <location>
        <begin position="527"/>
        <end position="561"/>
    </location>
</feature>
<feature type="compositionally biased region" description="Polar residues" evidence="8">
    <location>
        <begin position="825"/>
        <end position="840"/>
    </location>
</feature>
<feature type="region of interest" description="Disordered" evidence="8">
    <location>
        <begin position="891"/>
        <end position="914"/>
    </location>
</feature>
<dbReference type="CDD" id="cd06750">
    <property type="entry name" value="PDZ_shroom2_3_4-like"/>
    <property type="match status" value="1"/>
</dbReference>
<keyword evidence="6" id="KW-0009">Actin-binding</keyword>
<feature type="compositionally biased region" description="Low complexity" evidence="8">
    <location>
        <begin position="893"/>
        <end position="909"/>
    </location>
</feature>
<evidence type="ECO:0000256" key="8">
    <source>
        <dbReference type="SAM" id="MobiDB-lite"/>
    </source>
</evidence>
<evidence type="ECO:0000313" key="11">
    <source>
        <dbReference type="Ensembl" id="ENSOMYP00000089176.2"/>
    </source>
</evidence>
<feature type="region of interest" description="Disordered" evidence="8">
    <location>
        <begin position="1379"/>
        <end position="1423"/>
    </location>
</feature>
<feature type="compositionally biased region" description="Pro residues" evidence="8">
    <location>
        <begin position="119"/>
        <end position="129"/>
    </location>
</feature>
<dbReference type="SMART" id="SM00228">
    <property type="entry name" value="PDZ"/>
    <property type="match status" value="1"/>
</dbReference>
<feature type="region of interest" description="Disordered" evidence="8">
    <location>
        <begin position="273"/>
        <end position="348"/>
    </location>
</feature>
<feature type="compositionally biased region" description="Polar residues" evidence="8">
    <location>
        <begin position="1140"/>
        <end position="1160"/>
    </location>
</feature>
<dbReference type="InterPro" id="IPR014799">
    <property type="entry name" value="ASD2_dom"/>
</dbReference>
<dbReference type="InterPro" id="IPR036034">
    <property type="entry name" value="PDZ_sf"/>
</dbReference>
<dbReference type="Gene3D" id="2.30.42.10">
    <property type="match status" value="1"/>
</dbReference>
<feature type="region of interest" description="Disordered" evidence="8">
    <location>
        <begin position="1337"/>
        <end position="1364"/>
    </location>
</feature>
<comment type="subcellular location">
    <subcellularLocation>
        <location evidence="1">Cytoplasm</location>
        <location evidence="1">Cytoskeleton</location>
    </subcellularLocation>
</comment>
<feature type="compositionally biased region" description="Polar residues" evidence="8">
    <location>
        <begin position="790"/>
        <end position="801"/>
    </location>
</feature>
<comment type="similarity">
    <text evidence="2">Belongs to the shroom family.</text>
</comment>
<feature type="compositionally biased region" description="Basic and acidic residues" evidence="8">
    <location>
        <begin position="1003"/>
        <end position="1045"/>
    </location>
</feature>
<feature type="region of interest" description="Disordered" evidence="8">
    <location>
        <begin position="1645"/>
        <end position="1665"/>
    </location>
</feature>
<dbReference type="Ensembl" id="ENSOMYT00000097115.2">
    <property type="protein sequence ID" value="ENSOMYP00000089176.2"/>
    <property type="gene ID" value="ENSOMYG00000041169.2"/>
</dbReference>
<feature type="region of interest" description="Disordered" evidence="8">
    <location>
        <begin position="1685"/>
        <end position="1718"/>
    </location>
</feature>
<feature type="compositionally biased region" description="Polar residues" evidence="8">
    <location>
        <begin position="766"/>
        <end position="779"/>
    </location>
</feature>
<dbReference type="GO" id="GO:0005912">
    <property type="term" value="C:adherens junction"/>
    <property type="evidence" value="ECO:0007669"/>
    <property type="project" value="TreeGrafter"/>
</dbReference>
<evidence type="ECO:0000256" key="5">
    <source>
        <dbReference type="ARBA" id="ARBA00022553"/>
    </source>
</evidence>
<evidence type="ECO:0000259" key="10">
    <source>
        <dbReference type="PROSITE" id="PS51307"/>
    </source>
</evidence>
<feature type="compositionally biased region" description="Basic and acidic residues" evidence="8">
    <location>
        <begin position="679"/>
        <end position="688"/>
    </location>
</feature>
<accession>A0A8C7U525</accession>
<keyword evidence="3" id="KW-0217">Developmental protein</keyword>
<evidence type="ECO:0008006" key="13">
    <source>
        <dbReference type="Google" id="ProtNLM"/>
    </source>
</evidence>
<keyword evidence="4" id="KW-0963">Cytoplasm</keyword>
<dbReference type="GeneTree" id="ENSGT00940000159479"/>
<evidence type="ECO:0000256" key="3">
    <source>
        <dbReference type="ARBA" id="ARBA00022473"/>
    </source>
</evidence>
<dbReference type="GO" id="GO:0007015">
    <property type="term" value="P:actin filament organization"/>
    <property type="evidence" value="ECO:0007669"/>
    <property type="project" value="TreeGrafter"/>
</dbReference>
<dbReference type="PANTHER" id="PTHR15012:SF35">
    <property type="entry name" value="PROTEIN SHROOM4"/>
    <property type="match status" value="1"/>
</dbReference>
<feature type="region of interest" description="Disordered" evidence="8">
    <location>
        <begin position="1061"/>
        <end position="1162"/>
    </location>
</feature>
<feature type="region of interest" description="Disordered" evidence="8">
    <location>
        <begin position="987"/>
        <end position="1045"/>
    </location>
</feature>
<feature type="domain" description="ASD2" evidence="10">
    <location>
        <begin position="1648"/>
        <end position="1932"/>
    </location>
</feature>
<feature type="compositionally biased region" description="Basic and acidic residues" evidence="8">
    <location>
        <begin position="1061"/>
        <end position="1132"/>
    </location>
</feature>
<feature type="compositionally biased region" description="Basic and acidic residues" evidence="8">
    <location>
        <begin position="302"/>
        <end position="326"/>
    </location>
</feature>
<evidence type="ECO:0000256" key="2">
    <source>
        <dbReference type="ARBA" id="ARBA00006469"/>
    </source>
</evidence>
<protein>
    <recommendedName>
        <fullName evidence="13">PDZ domain-containing protein</fullName>
    </recommendedName>
</protein>
<feature type="region of interest" description="Disordered" evidence="8">
    <location>
        <begin position="1449"/>
        <end position="1486"/>
    </location>
</feature>
<feature type="region of interest" description="Disordered" evidence="8">
    <location>
        <begin position="939"/>
        <end position="974"/>
    </location>
</feature>
<keyword evidence="12" id="KW-1185">Reference proteome</keyword>
<sequence length="1944" mass="217668">METVEQLVSFNHIPVQLNGGTPWGFTLKGGLEHGEPLIITKIEEGGKAEQCKKLRVGDELVNINGSALYGSRQEALILIKGSYRILKITVCRCSVPVIRPHSWYLAKLSSTESPHSSTPVPPPPPPSPPSAMQLHPGPYTLPWHSTADNSDLSIQWNKLSRHYSTDRSSSLSSMDSLDPPSSQVYYDSHNSPVDPAIFNNKRDNDYHNSPVDPAIFNNIRDSAYSSFSASSNMSDYTVSLRPGEACSMENILRSLGPGGPACRVYACGNAPSLGRESGEAQDETGTSTLLLKSRSLTRPRVRHPEAKERPSSYCFEEERREGRGERGGGGGKRGASIPPLPPTRKDSFRATRGRLGITDVKDQRCISAPVGIPSLFSCHVEDDGDDPQNVPGVPVIPSWNGYPAPCKASKAEGDMGNGKKNGVGNFKGDSLEQYYTLISKKKESLVNKNSEIQEIHPDSLHLPALEISSSSSIPGSSSLPPDSSIDPDPPGEANHLLPQNKHCSSGLYRQSVPEKLLSQLRHLEFSSDSSDHSSVSPSSSQWSRSPLNPPREDLGGDIGSHDTSLLLLQQNTGEWEQRSQCSTPGLVDIDGIGEAGEVSVVVWESREVVAAAGNRLSPIQVQHPWGRPLVSVPGSWEPSGDCTQGEVSSERIWETDFGPLSAAASVDSLLEGSHRGGAGRRDDNEGKVLMKKPRSHRSSRARRRSERFATNLRNEIQHKKAQLSNSKGPGGLLYSGETVEEEEGPDLKIQDLVRKEAEDVDPPAKESSSQGVYTCSDISLSAPAPGGLNRLSSSSTLQLHQPSLAPVSALQPPRDEEPEPPGKQDQATDSSRPPQRSVPTLPSWGMGIQVVEELAPAGKSRRWRWTPEHKLQPEIDTDRRGERVGVALGVSGRGRASSASSSSSTTCSSHTEESDILPFADRCKFFEETSRSILVSNLPGLTRRMQRPDRHERQPHLSMLENQRGGYGQGQAQRRYSYQGGFERESPLLINTMEARRQSVSGNREREKEREREKQREKEREMEREVRAREREREREERAREREREREERVTERERLLEREEMVREREREERAREREMALEGEREEERQREERARLRELEMESERGIEREQDSEMEKERQSERERKRERERKSLCLAQDLFASQSQPRAYPQTHSHPQTQMEAPRSAFHPVNTALLQDNQALHQGYPPQSYTPTEAYPAASRPLPWEQTQINRKFSLTERDYPRYRRDSSTGPPNCAITVTPDYHHHQQVSQSGGCWNGLLSACSVDEEDHHQTSMVVNPTSYSSSSLLRSRVMSENDLHFGSTHRRTSPSVAMVTPLSELEEGGGIEGGRVGVGGIRGAANKNKTLPPPRPPPPKWEQFHRRRASHHTLFSSPLLSTSVSSSIHPLVNPTPPPLPLIPPEGPTSHSSSHPCHPEKSEMTRQRSYSLPPQMEELEGCQRCIRSQVQELRFSQSPPSPGFTHTAFRPVAPPQRDKDTPPRYNDTLPPSESCVRLYNMVDQDSPAVLKPISHRQQRARAEWERTPSPRVHSFSGQLTIENGVISPESYFAMSYEQQQQLQQNRRLRNHPHNNNDKPELEQELLELKPESDFGPSPAQSLEQEVDIPMETDIDDSQEEGLPEDEEPIRTELQGFALPVTVLETDIDTLPDQEASPAGRMTVENGSLDGEMEDQGMRTREELMEELFPQSIEGEAGTESWRGAYRSPNLEHNTDSLDRRSGASSSCSSYYSTSAAKAQLLTQMKDYCSDTRDTDDDDEDLSYKRQLMESLRKKLGILREAQRGLQEDIRANAQLGEEVESLVLAFCKPNEVDKFRMFIGDMDKVVSLLLSLSGRLLRVESSLDNLEAETGHYERLPLLEKKRQLLVQLSEAQDLKEHVDRREQVVGRVLRRCLSQEQHRDYSHYVKMKAALLVEQRQLEDKIRLGEEQLRGLRESLGMGLGMSMGYGHY</sequence>
<feature type="region of interest" description="Disordered" evidence="8">
    <location>
        <begin position="671"/>
        <end position="845"/>
    </location>
</feature>
<dbReference type="GO" id="GO:0016324">
    <property type="term" value="C:apical plasma membrane"/>
    <property type="evidence" value="ECO:0007669"/>
    <property type="project" value="TreeGrafter"/>
</dbReference>
<dbReference type="Proteomes" id="UP000694395">
    <property type="component" value="Chromosome 21"/>
</dbReference>
<dbReference type="PROSITE" id="PS50106">
    <property type="entry name" value="PDZ"/>
    <property type="match status" value="1"/>
</dbReference>
<feature type="region of interest" description="Disordered" evidence="8">
    <location>
        <begin position="1550"/>
        <end position="1572"/>
    </location>
</feature>
<evidence type="ECO:0000256" key="4">
    <source>
        <dbReference type="ARBA" id="ARBA00022490"/>
    </source>
</evidence>
<dbReference type="GO" id="GO:0051015">
    <property type="term" value="F:actin filament binding"/>
    <property type="evidence" value="ECO:0007669"/>
    <property type="project" value="InterPro"/>
</dbReference>
<evidence type="ECO:0000256" key="7">
    <source>
        <dbReference type="ARBA" id="ARBA00023212"/>
    </source>
</evidence>
<dbReference type="GO" id="GO:0030864">
    <property type="term" value="C:cortical actin cytoskeleton"/>
    <property type="evidence" value="ECO:0007669"/>
    <property type="project" value="TreeGrafter"/>
</dbReference>
<dbReference type="InterPro" id="IPR027685">
    <property type="entry name" value="Shroom_fam"/>
</dbReference>
<feature type="compositionally biased region" description="Basic and acidic residues" evidence="8">
    <location>
        <begin position="1706"/>
        <end position="1715"/>
    </location>
</feature>
<dbReference type="GO" id="GO:0043296">
    <property type="term" value="C:apical junction complex"/>
    <property type="evidence" value="ECO:0007669"/>
    <property type="project" value="TreeGrafter"/>
</dbReference>
<name>A0A8C7U525_ONCMY</name>
<feature type="compositionally biased region" description="Low complexity" evidence="8">
    <location>
        <begin position="532"/>
        <end position="545"/>
    </location>
</feature>
<reference evidence="11" key="2">
    <citation type="submission" date="2025-08" db="UniProtKB">
        <authorList>
            <consortium name="Ensembl"/>
        </authorList>
    </citation>
    <scope>IDENTIFICATION</scope>
</reference>
<reference evidence="11" key="3">
    <citation type="submission" date="2025-09" db="UniProtKB">
        <authorList>
            <consortium name="Ensembl"/>
        </authorList>
    </citation>
    <scope>IDENTIFICATION</scope>
</reference>
<dbReference type="Gene3D" id="6.10.250.3120">
    <property type="match status" value="1"/>
</dbReference>
<feature type="compositionally biased region" description="Basic residues" evidence="8">
    <location>
        <begin position="689"/>
        <end position="705"/>
    </location>
</feature>
<feature type="region of interest" description="Disordered" evidence="8">
    <location>
        <begin position="111"/>
        <end position="140"/>
    </location>
</feature>